<comment type="subcellular location">
    <subcellularLocation>
        <location evidence="1">Cell membrane</location>
        <topology evidence="1">Multi-pass membrane protein</topology>
    </subcellularLocation>
</comment>
<reference evidence="9 10" key="1">
    <citation type="submission" date="2020-08" db="EMBL/GenBank/DDBJ databases">
        <title>Genomic Encyclopedia of Type Strains, Phase IV (KMG-IV): sequencing the most valuable type-strain genomes for metagenomic binning, comparative biology and taxonomic classification.</title>
        <authorList>
            <person name="Goeker M."/>
        </authorList>
    </citation>
    <scope>NUCLEOTIDE SEQUENCE [LARGE SCALE GENOMIC DNA]</scope>
    <source>
        <strain evidence="9 10">DSM 104969</strain>
    </source>
</reference>
<evidence type="ECO:0000256" key="2">
    <source>
        <dbReference type="ARBA" id="ARBA00022475"/>
    </source>
</evidence>
<evidence type="ECO:0000256" key="3">
    <source>
        <dbReference type="ARBA" id="ARBA00022679"/>
    </source>
</evidence>
<dbReference type="GO" id="GO:0016776">
    <property type="term" value="F:phosphotransferase activity, phosphate group as acceptor"/>
    <property type="evidence" value="ECO:0007669"/>
    <property type="project" value="TreeGrafter"/>
</dbReference>
<keyword evidence="4 7" id="KW-0812">Transmembrane</keyword>
<gene>
    <name evidence="9" type="ORF">GGR21_001585</name>
</gene>
<evidence type="ECO:0000256" key="7">
    <source>
        <dbReference type="SAM" id="Phobius"/>
    </source>
</evidence>
<keyword evidence="5 7" id="KW-1133">Transmembrane helix</keyword>
<dbReference type="InterPro" id="IPR058130">
    <property type="entry name" value="PEA_transf_C"/>
</dbReference>
<dbReference type="InterPro" id="IPR017850">
    <property type="entry name" value="Alkaline_phosphatase_core_sf"/>
</dbReference>
<dbReference type="AlphaFoldDB" id="A0A840CIA0"/>
<feature type="transmembrane region" description="Helical" evidence="7">
    <location>
        <begin position="68"/>
        <end position="95"/>
    </location>
</feature>
<evidence type="ECO:0000256" key="4">
    <source>
        <dbReference type="ARBA" id="ARBA00022692"/>
    </source>
</evidence>
<dbReference type="GO" id="GO:0005886">
    <property type="term" value="C:plasma membrane"/>
    <property type="evidence" value="ECO:0007669"/>
    <property type="project" value="UniProtKB-SubCell"/>
</dbReference>
<dbReference type="RefSeq" id="WP_183306623.1">
    <property type="nucleotide sequence ID" value="NZ_JACIEP010000005.1"/>
</dbReference>
<protein>
    <submittedName>
        <fullName evidence="9">Heptose-I-phosphate ethanolaminephosphotransferase</fullName>
        <ecNumber evidence="9">2.7.8.-</ecNumber>
    </submittedName>
</protein>
<keyword evidence="6 7" id="KW-0472">Membrane</keyword>
<dbReference type="InterPro" id="IPR000917">
    <property type="entry name" value="Sulfatase_N"/>
</dbReference>
<evidence type="ECO:0000313" key="9">
    <source>
        <dbReference type="EMBL" id="MBB4035690.1"/>
    </source>
</evidence>
<evidence type="ECO:0000256" key="5">
    <source>
        <dbReference type="ARBA" id="ARBA00022989"/>
    </source>
</evidence>
<evidence type="ECO:0000313" key="10">
    <source>
        <dbReference type="Proteomes" id="UP000555103"/>
    </source>
</evidence>
<dbReference type="Proteomes" id="UP000555103">
    <property type="component" value="Unassembled WGS sequence"/>
</dbReference>
<feature type="domain" description="Sulfatase N-terminal" evidence="8">
    <location>
        <begin position="219"/>
        <end position="505"/>
    </location>
</feature>
<evidence type="ECO:0000256" key="6">
    <source>
        <dbReference type="ARBA" id="ARBA00023136"/>
    </source>
</evidence>
<evidence type="ECO:0000256" key="1">
    <source>
        <dbReference type="ARBA" id="ARBA00004651"/>
    </source>
</evidence>
<comment type="caution">
    <text evidence="9">The sequence shown here is derived from an EMBL/GenBank/DDBJ whole genome shotgun (WGS) entry which is preliminary data.</text>
</comment>
<dbReference type="SUPFAM" id="SSF53649">
    <property type="entry name" value="Alkaline phosphatase-like"/>
    <property type="match status" value="1"/>
</dbReference>
<evidence type="ECO:0000259" key="8">
    <source>
        <dbReference type="Pfam" id="PF00884"/>
    </source>
</evidence>
<organism evidence="9 10">
    <name type="scientific">Dysgonomonas hofstadii</name>
    <dbReference type="NCBI Taxonomy" id="637886"/>
    <lineage>
        <taxon>Bacteria</taxon>
        <taxon>Pseudomonadati</taxon>
        <taxon>Bacteroidota</taxon>
        <taxon>Bacteroidia</taxon>
        <taxon>Bacteroidales</taxon>
        <taxon>Dysgonomonadaceae</taxon>
        <taxon>Dysgonomonas</taxon>
    </lineage>
</organism>
<feature type="transmembrane region" description="Helical" evidence="7">
    <location>
        <begin position="115"/>
        <end position="141"/>
    </location>
</feature>
<feature type="transmembrane region" description="Helical" evidence="7">
    <location>
        <begin position="41"/>
        <end position="61"/>
    </location>
</feature>
<dbReference type="Gene3D" id="3.40.720.10">
    <property type="entry name" value="Alkaline Phosphatase, subunit A"/>
    <property type="match status" value="1"/>
</dbReference>
<dbReference type="EC" id="2.7.8.-" evidence="9"/>
<accession>A0A840CIA0</accession>
<dbReference type="PANTHER" id="PTHR30443">
    <property type="entry name" value="INNER MEMBRANE PROTEIN"/>
    <property type="match status" value="1"/>
</dbReference>
<keyword evidence="3 9" id="KW-0808">Transferase</keyword>
<dbReference type="PANTHER" id="PTHR30443:SF2">
    <property type="entry name" value="PHOSPHOETHANOLAMINE TRANSFERASE EPTC"/>
    <property type="match status" value="1"/>
</dbReference>
<feature type="transmembrane region" description="Helical" evidence="7">
    <location>
        <begin position="153"/>
        <end position="172"/>
    </location>
</feature>
<dbReference type="GO" id="GO:0009244">
    <property type="term" value="P:lipopolysaccharide core region biosynthetic process"/>
    <property type="evidence" value="ECO:0007669"/>
    <property type="project" value="TreeGrafter"/>
</dbReference>
<feature type="transmembrane region" description="Helical" evidence="7">
    <location>
        <begin position="16"/>
        <end position="35"/>
    </location>
</feature>
<name>A0A840CIA0_9BACT</name>
<dbReference type="EMBL" id="JACIEP010000005">
    <property type="protein sequence ID" value="MBB4035690.1"/>
    <property type="molecule type" value="Genomic_DNA"/>
</dbReference>
<sequence length="543" mass="63063">MKEVLNILKQKKLQSLFLFYVILLVPFLCPLAQNLNFIDKVAVFVVCGLLFMAIQILSLFIDSRAEKIIYSILLAISIIPGSIYLGYLLFAGVLLEQNSVTSLFETNPEESKEFVAYYLSIWVIAGVLVYAAIPIVMICLMKPFERLSKRKHIYLFILSLFVIFSIIGFNQLSRSVYFINIYKTFISYKLRTSNEIKSIKERQNEEYKVESAFTDSVPQTIVVVIGESLNKRHMSLYGYGRDTNPLLSSLGDSLVVYQDIVSPQVHTIPVMRSLLSMSELDHSNYFTEKPSLFELFNRAGYETYLISNQEFSNEYKSSYDILLSLAKKKLNLAPYKQHDDIVLPVLDSVLSKKNDKNKLILVHLIGNHMAYEFRYPKEFIVFNCKKDCLVPKAPYMDKNDVMTIDKYDNSVLYNDFLIHSIIRSLQNHDTDNSTMIYFSDHGEELYEYHKFAGHAYEKVSPPMCEIPFVVWMSESYKKNRPDLVFDKNRPYSSADFIYSVSDIAGLRYKDYNDNRSLFSQKFAPRKRFVGTKKYEDIKKKFNE</sequence>
<keyword evidence="10" id="KW-1185">Reference proteome</keyword>
<dbReference type="InterPro" id="IPR040423">
    <property type="entry name" value="PEA_transferase"/>
</dbReference>
<dbReference type="Pfam" id="PF00884">
    <property type="entry name" value="Sulfatase"/>
    <property type="match status" value="1"/>
</dbReference>
<keyword evidence="2" id="KW-1003">Cell membrane</keyword>
<dbReference type="CDD" id="cd16017">
    <property type="entry name" value="LptA"/>
    <property type="match status" value="1"/>
</dbReference>
<proteinExistence type="predicted"/>